<reference evidence="2" key="1">
    <citation type="submission" date="2017-02" db="UniProtKB">
        <authorList>
            <consortium name="WormBaseParasite"/>
        </authorList>
    </citation>
    <scope>IDENTIFICATION</scope>
</reference>
<organism evidence="2">
    <name type="scientific">Haemonchus placei</name>
    <name type="common">Barber's pole worm</name>
    <dbReference type="NCBI Taxonomy" id="6290"/>
    <lineage>
        <taxon>Eukaryota</taxon>
        <taxon>Metazoa</taxon>
        <taxon>Ecdysozoa</taxon>
        <taxon>Nematoda</taxon>
        <taxon>Chromadorea</taxon>
        <taxon>Rhabditida</taxon>
        <taxon>Rhabditina</taxon>
        <taxon>Rhabditomorpha</taxon>
        <taxon>Strongyloidea</taxon>
        <taxon>Trichostrongylidae</taxon>
        <taxon>Haemonchus</taxon>
    </lineage>
</organism>
<sequence>MLLKSHLHIDHIMLYYSEKGWNVAESFRDLNELFSDGDGKSSTDGAHPSTIFTNRNSCGLSRQSPIEKLANEQNFRRNG</sequence>
<evidence type="ECO:0000256" key="1">
    <source>
        <dbReference type="SAM" id="MobiDB-lite"/>
    </source>
</evidence>
<dbReference type="AlphaFoldDB" id="A0A0N4WXR3"/>
<proteinExistence type="predicted"/>
<protein>
    <submittedName>
        <fullName evidence="2">Mos1 transposase HTH domain-containing protein</fullName>
    </submittedName>
</protein>
<evidence type="ECO:0000313" key="2">
    <source>
        <dbReference type="WBParaSite" id="HPLM_0001662101-mRNA-1"/>
    </source>
</evidence>
<accession>A0A0N4WXR3</accession>
<dbReference type="WBParaSite" id="HPLM_0001662101-mRNA-1">
    <property type="protein sequence ID" value="HPLM_0001662101-mRNA-1"/>
    <property type="gene ID" value="HPLM_0001662101"/>
</dbReference>
<name>A0A0N4WXR3_HAEPC</name>
<feature type="region of interest" description="Disordered" evidence="1">
    <location>
        <begin position="37"/>
        <end position="79"/>
    </location>
</feature>
<feature type="compositionally biased region" description="Polar residues" evidence="1">
    <location>
        <begin position="42"/>
        <end position="64"/>
    </location>
</feature>